<dbReference type="InterPro" id="IPR012302">
    <property type="entry name" value="Malic_NAD-bd"/>
</dbReference>
<dbReference type="PANTHER" id="PTHR43237:SF4">
    <property type="entry name" value="NADP-DEPENDENT MALIC ENZYME"/>
    <property type="match status" value="1"/>
</dbReference>
<dbReference type="SMART" id="SM00919">
    <property type="entry name" value="Malic_M"/>
    <property type="match status" value="1"/>
</dbReference>
<organism evidence="4">
    <name type="scientific">candidate division WOR-3 bacterium</name>
    <dbReference type="NCBI Taxonomy" id="2052148"/>
    <lineage>
        <taxon>Bacteria</taxon>
        <taxon>Bacteria division WOR-3</taxon>
    </lineage>
</organism>
<dbReference type="InterPro" id="IPR045213">
    <property type="entry name" value="Malic_NAD-bd_bact_type"/>
</dbReference>
<dbReference type="Gene3D" id="3.40.50.10380">
    <property type="entry name" value="Malic enzyme, N-terminal domain"/>
    <property type="match status" value="1"/>
</dbReference>
<dbReference type="InterPro" id="IPR012301">
    <property type="entry name" value="Malic_N_dom"/>
</dbReference>
<reference evidence="4" key="1">
    <citation type="journal article" date="2020" name="mSystems">
        <title>Genome- and Community-Level Interaction Insights into Carbon Utilization and Element Cycling Functions of Hydrothermarchaeota in Hydrothermal Sediment.</title>
        <authorList>
            <person name="Zhou Z."/>
            <person name="Liu Y."/>
            <person name="Xu W."/>
            <person name="Pan J."/>
            <person name="Luo Z.H."/>
            <person name="Li M."/>
        </authorList>
    </citation>
    <scope>NUCLEOTIDE SEQUENCE [LARGE SCALE GENOMIC DNA]</scope>
    <source>
        <strain evidence="4">SpSt-906</strain>
    </source>
</reference>
<evidence type="ECO:0000256" key="1">
    <source>
        <dbReference type="ARBA" id="ARBA00023002"/>
    </source>
</evidence>
<evidence type="ECO:0000259" key="2">
    <source>
        <dbReference type="SMART" id="SM00919"/>
    </source>
</evidence>
<feature type="domain" description="Malic enzyme NAD-binding" evidence="2">
    <location>
        <begin position="202"/>
        <end position="437"/>
    </location>
</feature>
<dbReference type="InterPro" id="IPR037062">
    <property type="entry name" value="Malic_N_dom_sf"/>
</dbReference>
<feature type="domain" description="Malic enzyme N-terminal" evidence="3">
    <location>
        <begin position="57"/>
        <end position="190"/>
    </location>
</feature>
<comment type="caution">
    <text evidence="4">The sequence shown here is derived from an EMBL/GenBank/DDBJ whole genome shotgun (WGS) entry which is preliminary data.</text>
</comment>
<evidence type="ECO:0000313" key="4">
    <source>
        <dbReference type="EMBL" id="HGE98644.1"/>
    </source>
</evidence>
<dbReference type="SUPFAM" id="SSF53223">
    <property type="entry name" value="Aminoacid dehydrogenase-like, N-terminal domain"/>
    <property type="match status" value="1"/>
</dbReference>
<sequence length="481" mass="53782">MKKIKKKRKVKVLAKKKVVKKREGKKPKEEKTLTKEELLAKAKKPGEDALRLHPFYKGKVKITAKCPIRNFDDFAIWYTPGVAEPCKDIAKNPEMVWEHTNRANLIAVLTDGTRVLGLGDIGPEASLPVMEGKSLLFKYLGGVDAIPIAVGTKDPDKFIEIAKLLEPSFGGYNLEDIAQPKCFYILDVLRREMNIPVWHDDQQGTAAVTLAGLINALKIVGKEASKVRVGMIGAGAAGIACLRVMVAYGFDPGKIVMCDIYGIVHKDRPDFEKQFEYTKDLILKTNVEGRKTERVEDAIPVTMEGMDVVIAYSKPGPDTIKKEWIQRMAKDPILFTCANPIPEIWPWEAKEAGARIVATGRSDFPNQVNNSLGFPGIFRGVLDVNARTITDEMCIAAALELAKVAEDRGLREDYLIPTMDDWEVFPREACAVGMKAIEQGVARKTMSRNELYKKAEETIRQAREEIHFLMKKGFIPKPKEK</sequence>
<dbReference type="Pfam" id="PF00390">
    <property type="entry name" value="malic"/>
    <property type="match status" value="1"/>
</dbReference>
<dbReference type="PANTHER" id="PTHR43237">
    <property type="entry name" value="NADP-DEPENDENT MALIC ENZYME"/>
    <property type="match status" value="1"/>
</dbReference>
<name>A0A7C3UNW1_UNCW3</name>
<dbReference type="InterPro" id="IPR036291">
    <property type="entry name" value="NAD(P)-bd_dom_sf"/>
</dbReference>
<dbReference type="SMART" id="SM01274">
    <property type="entry name" value="malic"/>
    <property type="match status" value="1"/>
</dbReference>
<protein>
    <submittedName>
        <fullName evidence="4">NADP-dependent malic enzyme</fullName>
    </submittedName>
</protein>
<accession>A0A7C3UNW1</accession>
<dbReference type="InterPro" id="IPR051674">
    <property type="entry name" value="Malate_Decarboxylase"/>
</dbReference>
<dbReference type="AlphaFoldDB" id="A0A7C3UNW1"/>
<dbReference type="GO" id="GO:0051287">
    <property type="term" value="F:NAD binding"/>
    <property type="evidence" value="ECO:0007669"/>
    <property type="project" value="InterPro"/>
</dbReference>
<gene>
    <name evidence="4" type="ORF">ENX07_01020</name>
</gene>
<dbReference type="GO" id="GO:0004470">
    <property type="term" value="F:malic enzyme activity"/>
    <property type="evidence" value="ECO:0007669"/>
    <property type="project" value="InterPro"/>
</dbReference>
<dbReference type="EMBL" id="DTMQ01000009">
    <property type="protein sequence ID" value="HGE98644.1"/>
    <property type="molecule type" value="Genomic_DNA"/>
</dbReference>
<dbReference type="Pfam" id="PF03949">
    <property type="entry name" value="Malic_M"/>
    <property type="match status" value="1"/>
</dbReference>
<dbReference type="CDD" id="cd05311">
    <property type="entry name" value="NAD_bind_2_malic_enz"/>
    <property type="match status" value="1"/>
</dbReference>
<proteinExistence type="predicted"/>
<dbReference type="Gene3D" id="3.40.50.720">
    <property type="entry name" value="NAD(P)-binding Rossmann-like Domain"/>
    <property type="match status" value="1"/>
</dbReference>
<keyword evidence="1" id="KW-0560">Oxidoreductase</keyword>
<evidence type="ECO:0000259" key="3">
    <source>
        <dbReference type="SMART" id="SM01274"/>
    </source>
</evidence>
<dbReference type="GO" id="GO:0016616">
    <property type="term" value="F:oxidoreductase activity, acting on the CH-OH group of donors, NAD or NADP as acceptor"/>
    <property type="evidence" value="ECO:0007669"/>
    <property type="project" value="InterPro"/>
</dbReference>
<dbReference type="SUPFAM" id="SSF51735">
    <property type="entry name" value="NAD(P)-binding Rossmann-fold domains"/>
    <property type="match status" value="1"/>
</dbReference>
<dbReference type="InterPro" id="IPR046346">
    <property type="entry name" value="Aminoacid_DH-like_N_sf"/>
</dbReference>